<proteinExistence type="predicted"/>
<organism evidence="2 3">
    <name type="scientific">Cronobacter sakazakii</name>
    <name type="common">Enterobacter sakazakii</name>
    <dbReference type="NCBI Taxonomy" id="28141"/>
    <lineage>
        <taxon>Bacteria</taxon>
        <taxon>Pseudomonadati</taxon>
        <taxon>Pseudomonadota</taxon>
        <taxon>Gammaproteobacteria</taxon>
        <taxon>Enterobacterales</taxon>
        <taxon>Enterobacteriaceae</taxon>
        <taxon>Cronobacter</taxon>
    </lineage>
</organism>
<feature type="chain" id="PRO_5032462362" evidence="1">
    <location>
        <begin position="34"/>
        <end position="162"/>
    </location>
</feature>
<protein>
    <submittedName>
        <fullName evidence="2">Uncharacterized protein</fullName>
    </submittedName>
</protein>
<sequence>MNCLLQAGITEGLRMKKIMIAVLLIASSASALADGQQIQRGFPEYKVTKPQVPASKAKECPIKMDFMQQQISDAFVQYDGSRLTAEDFCKNGTIAQIAFMMKMAAREGRSYKGMKVNPNRLDDRAWEEVSKLSYWRFYGVNSSLGGALVELYKASFIAAQMA</sequence>
<evidence type="ECO:0000313" key="2">
    <source>
        <dbReference type="EMBL" id="NYV41097.1"/>
    </source>
</evidence>
<reference evidence="2 3" key="1">
    <citation type="submission" date="2020-05" db="EMBL/GenBank/DDBJ databases">
        <title>The draft genome of Cronobacter sakazakii strain 145005.</title>
        <authorList>
            <person name="Yang J."/>
            <person name="Liu L."/>
            <person name="Feng Y."/>
            <person name="Zong Z."/>
        </authorList>
    </citation>
    <scope>NUCLEOTIDE SEQUENCE [LARGE SCALE GENOMIC DNA]</scope>
    <source>
        <strain evidence="2 3">145005</strain>
    </source>
</reference>
<accession>A0A853GW01</accession>
<gene>
    <name evidence="2" type="ORF">HRR37_01470</name>
</gene>
<evidence type="ECO:0000313" key="3">
    <source>
        <dbReference type="Proteomes" id="UP000548673"/>
    </source>
</evidence>
<dbReference type="RefSeq" id="WP_180208563.1">
    <property type="nucleotide sequence ID" value="NZ_JABTXY010000012.1"/>
</dbReference>
<dbReference type="Proteomes" id="UP000548673">
    <property type="component" value="Unassembled WGS sequence"/>
</dbReference>
<keyword evidence="1" id="KW-0732">Signal</keyword>
<feature type="signal peptide" evidence="1">
    <location>
        <begin position="1"/>
        <end position="33"/>
    </location>
</feature>
<name>A0A853GW01_CROSK</name>
<comment type="caution">
    <text evidence="2">The sequence shown here is derived from an EMBL/GenBank/DDBJ whole genome shotgun (WGS) entry which is preliminary data.</text>
</comment>
<dbReference type="AlphaFoldDB" id="A0A853GW01"/>
<dbReference type="EMBL" id="JABTXY010000012">
    <property type="protein sequence ID" value="NYV41097.1"/>
    <property type="molecule type" value="Genomic_DNA"/>
</dbReference>
<evidence type="ECO:0000256" key="1">
    <source>
        <dbReference type="SAM" id="SignalP"/>
    </source>
</evidence>